<organism evidence="2">
    <name type="scientific">bioreactor metagenome</name>
    <dbReference type="NCBI Taxonomy" id="1076179"/>
    <lineage>
        <taxon>unclassified sequences</taxon>
        <taxon>metagenomes</taxon>
        <taxon>ecological metagenomes</taxon>
    </lineage>
</organism>
<gene>
    <name evidence="2" type="ORF">SDC9_71140</name>
</gene>
<protein>
    <submittedName>
        <fullName evidence="2">Uncharacterized protein</fullName>
    </submittedName>
</protein>
<reference evidence="2" key="1">
    <citation type="submission" date="2019-08" db="EMBL/GenBank/DDBJ databases">
        <authorList>
            <person name="Kucharzyk K."/>
            <person name="Murdoch R.W."/>
            <person name="Higgins S."/>
            <person name="Loffler F."/>
        </authorList>
    </citation>
    <scope>NUCLEOTIDE SEQUENCE</scope>
</reference>
<feature type="region of interest" description="Disordered" evidence="1">
    <location>
        <begin position="174"/>
        <end position="196"/>
    </location>
</feature>
<evidence type="ECO:0000256" key="1">
    <source>
        <dbReference type="SAM" id="MobiDB-lite"/>
    </source>
</evidence>
<dbReference type="AlphaFoldDB" id="A0A644Y917"/>
<comment type="caution">
    <text evidence="2">The sequence shown here is derived from an EMBL/GenBank/DDBJ whole genome shotgun (WGS) entry which is preliminary data.</text>
</comment>
<sequence>MLGLLVLVRRHVAAAALDHELHVDGTVTVERGDVQVGVVHLDTGRRLDVGGSDLTGTGLAQVHDHRLVLLRGEHEALQIEDDLGDVLDDTREGGELVQVAVDLDAGQGSTGDRGQQRTTQRVAEGVTEAGLEGLDDEPRTVLVEDLFAQGRALGDQHGCVPFRVHHYLKTRSEWSDGEMPYGPGCGRDARSGAPPG</sequence>
<evidence type="ECO:0000313" key="2">
    <source>
        <dbReference type="EMBL" id="MPM24657.1"/>
    </source>
</evidence>
<proteinExistence type="predicted"/>
<dbReference type="EMBL" id="VSSQ01004314">
    <property type="protein sequence ID" value="MPM24657.1"/>
    <property type="molecule type" value="Genomic_DNA"/>
</dbReference>
<accession>A0A644Y917</accession>
<name>A0A644Y917_9ZZZZ</name>